<dbReference type="EMBL" id="UZAN01046313">
    <property type="protein sequence ID" value="VDP84016.1"/>
    <property type="molecule type" value="Genomic_DNA"/>
</dbReference>
<dbReference type="InterPro" id="IPR039139">
    <property type="entry name" value="CCDC170-like"/>
</dbReference>
<evidence type="ECO:0000313" key="3">
    <source>
        <dbReference type="EMBL" id="VDP84016.1"/>
    </source>
</evidence>
<feature type="region of interest" description="Disordered" evidence="2">
    <location>
        <begin position="367"/>
        <end position="449"/>
    </location>
</feature>
<gene>
    <name evidence="3" type="ORF">ECPE_LOCUS8686</name>
</gene>
<dbReference type="WBParaSite" id="ECPE_0000871201-mRNA-1">
    <property type="protein sequence ID" value="ECPE_0000871201-mRNA-1"/>
    <property type="gene ID" value="ECPE_0000871201"/>
</dbReference>
<reference evidence="5" key="1">
    <citation type="submission" date="2016-06" db="UniProtKB">
        <authorList>
            <consortium name="WormBaseParasite"/>
        </authorList>
    </citation>
    <scope>IDENTIFICATION</scope>
</reference>
<evidence type="ECO:0000256" key="1">
    <source>
        <dbReference type="SAM" id="Coils"/>
    </source>
</evidence>
<dbReference type="AlphaFoldDB" id="A0A183AP01"/>
<protein>
    <submittedName>
        <fullName evidence="5">CCDC93_CC domain-containing protein</fullName>
    </submittedName>
</protein>
<dbReference type="OrthoDB" id="5832575at2759"/>
<accession>A0A183AP01</accession>
<name>A0A183AP01_9TREM</name>
<sequence>MDSILCAKESLAALLSTVDDPCPKTDTGVKRAVQNLLDRMKTMKQAGDEFQQKVLQLQKQCESQVKSGTTAAEELRATRQRLSQLETDKAQLESELFSLKTFRHEDDRVSKTQLISAVLRNDGVLNAEQQYSVHQLCDKCAQTMCLAICGHIQDLFKQLQAVKHSKPVTNDDHRYDGPLQELLARLQLDYENEHQKVLTLTQDLAQLEQTKEAQIESLRDTVDRLEKSRRVQAKRLDKVTKQTTKESATMQHQLDALRTAKQLLSEAQNKKAKLHDYFGLLGRLVNVDTRFEPNAEFQILQRVQHLVEAVRRAGMMTYMAHNPVSVGPWSPYPATTFPANQIPTLKNGNFDFKGSLPQLENRVSFEEITGERGSPIKNSIRKPGNRATTRSQSASSGRMKPMSVGKSSANTVSTIPVTPLTKSTSLAANRTKNLGEQRPTQIKRDDRKY</sequence>
<dbReference type="Proteomes" id="UP000272942">
    <property type="component" value="Unassembled WGS sequence"/>
</dbReference>
<organism evidence="5">
    <name type="scientific">Echinostoma caproni</name>
    <dbReference type="NCBI Taxonomy" id="27848"/>
    <lineage>
        <taxon>Eukaryota</taxon>
        <taxon>Metazoa</taxon>
        <taxon>Spiralia</taxon>
        <taxon>Lophotrochozoa</taxon>
        <taxon>Platyhelminthes</taxon>
        <taxon>Trematoda</taxon>
        <taxon>Digenea</taxon>
        <taxon>Plagiorchiida</taxon>
        <taxon>Echinostomata</taxon>
        <taxon>Echinostomatoidea</taxon>
        <taxon>Echinostomatidae</taxon>
        <taxon>Echinostoma</taxon>
    </lineage>
</organism>
<feature type="coiled-coil region" evidence="1">
    <location>
        <begin position="190"/>
        <end position="270"/>
    </location>
</feature>
<feature type="coiled-coil region" evidence="1">
    <location>
        <begin position="33"/>
        <end position="95"/>
    </location>
</feature>
<dbReference type="PANTHER" id="PTHR18863">
    <property type="entry name" value="TSEC-2-RELATED"/>
    <property type="match status" value="1"/>
</dbReference>
<reference evidence="3 4" key="2">
    <citation type="submission" date="2018-11" db="EMBL/GenBank/DDBJ databases">
        <authorList>
            <consortium name="Pathogen Informatics"/>
        </authorList>
    </citation>
    <scope>NUCLEOTIDE SEQUENCE [LARGE SCALE GENOMIC DNA]</scope>
    <source>
        <strain evidence="3 4">Egypt</strain>
    </source>
</reference>
<keyword evidence="4" id="KW-1185">Reference proteome</keyword>
<proteinExistence type="predicted"/>
<evidence type="ECO:0000256" key="2">
    <source>
        <dbReference type="SAM" id="MobiDB-lite"/>
    </source>
</evidence>
<feature type="compositionally biased region" description="Polar residues" evidence="2">
    <location>
        <begin position="405"/>
        <end position="440"/>
    </location>
</feature>
<evidence type="ECO:0000313" key="5">
    <source>
        <dbReference type="WBParaSite" id="ECPE_0000871201-mRNA-1"/>
    </source>
</evidence>
<keyword evidence="1" id="KW-0175">Coiled coil</keyword>
<dbReference type="PANTHER" id="PTHR18863:SF6">
    <property type="entry name" value="COILED-COIL DOMAIN-CONTAINING PROTEIN 170"/>
    <property type="match status" value="1"/>
</dbReference>
<evidence type="ECO:0000313" key="4">
    <source>
        <dbReference type="Proteomes" id="UP000272942"/>
    </source>
</evidence>
<feature type="compositionally biased region" description="Polar residues" evidence="2">
    <location>
        <begin position="386"/>
        <end position="396"/>
    </location>
</feature>